<gene>
    <name evidence="2" type="ORF">OBE_01013</name>
</gene>
<dbReference type="GO" id="GO:0002161">
    <property type="term" value="F:aminoacyl-tRNA deacylase activity"/>
    <property type="evidence" value="ECO:0007669"/>
    <property type="project" value="InterPro"/>
</dbReference>
<organism evidence="2">
    <name type="scientific">human gut metagenome</name>
    <dbReference type="NCBI Taxonomy" id="408170"/>
    <lineage>
        <taxon>unclassified sequences</taxon>
        <taxon>metagenomes</taxon>
        <taxon>organismal metagenomes</taxon>
    </lineage>
</organism>
<evidence type="ECO:0000313" key="2">
    <source>
        <dbReference type="EMBL" id="EKC76143.1"/>
    </source>
</evidence>
<feature type="domain" description="YbaK/aminoacyl-tRNA synthetase-associated" evidence="1">
    <location>
        <begin position="54"/>
        <end position="169"/>
    </location>
</feature>
<name>K1U1N1_9ZZZZ</name>
<dbReference type="InterPro" id="IPR007214">
    <property type="entry name" value="YbaK/aa-tRNA-synth-assoc-dom"/>
</dbReference>
<dbReference type="SUPFAM" id="SSF55826">
    <property type="entry name" value="YbaK/ProRS associated domain"/>
    <property type="match status" value="1"/>
</dbReference>
<dbReference type="GO" id="GO:0004812">
    <property type="term" value="F:aminoacyl-tRNA ligase activity"/>
    <property type="evidence" value="ECO:0007669"/>
    <property type="project" value="UniProtKB-KW"/>
</dbReference>
<accession>K1U1N1</accession>
<dbReference type="AlphaFoldDB" id="K1U1N1"/>
<dbReference type="InterPro" id="IPR036754">
    <property type="entry name" value="YbaK/aa-tRNA-synt-asso_dom_sf"/>
</dbReference>
<dbReference type="EMBL" id="AJWZ01000670">
    <property type="protein sequence ID" value="EKC76143.1"/>
    <property type="molecule type" value="Genomic_DNA"/>
</dbReference>
<dbReference type="Gene3D" id="3.90.960.10">
    <property type="entry name" value="YbaK/aminoacyl-tRNA synthetase-associated domain"/>
    <property type="match status" value="1"/>
</dbReference>
<proteinExistence type="predicted"/>
<evidence type="ECO:0000259" key="1">
    <source>
        <dbReference type="Pfam" id="PF04073"/>
    </source>
</evidence>
<sequence length="188" mass="21386">MCEGNLNFQILLDNKDLVAEKVLECIDKNFSIEEQEKIYVAEIDTKYIDGIGLCNHYNIPRKQGANCLIVECIRKDIKKYVALLIPVGYKFNMSSTVRKKTNSRMVSVANLNYVLEKTKVEENSINPLCIPPTWPIYVDPKLLDIPNIICGSGLQKSKLLIPSKYLLKLPNVELVADLAKEIKEEKNE</sequence>
<comment type="caution">
    <text evidence="2">The sequence shown here is derived from an EMBL/GenBank/DDBJ whole genome shotgun (WGS) entry which is preliminary data.</text>
</comment>
<reference evidence="2" key="1">
    <citation type="journal article" date="2013" name="Environ. Microbiol.">
        <title>Microbiota from the distal guts of lean and obese adolescents exhibit partial functional redundancy besides clear differences in community structure.</title>
        <authorList>
            <person name="Ferrer M."/>
            <person name="Ruiz A."/>
            <person name="Lanza F."/>
            <person name="Haange S.B."/>
            <person name="Oberbach A."/>
            <person name="Till H."/>
            <person name="Bargiela R."/>
            <person name="Campoy C."/>
            <person name="Segura M.T."/>
            <person name="Richter M."/>
            <person name="von Bergen M."/>
            <person name="Seifert J."/>
            <person name="Suarez A."/>
        </authorList>
    </citation>
    <scope>NUCLEOTIDE SEQUENCE</scope>
</reference>
<keyword evidence="2" id="KW-0436">Ligase</keyword>
<dbReference type="Pfam" id="PF04073">
    <property type="entry name" value="tRNA_edit"/>
    <property type="match status" value="1"/>
</dbReference>
<protein>
    <submittedName>
        <fullName evidence="2">YbaK/prolyl-tRNA synthetase associated region</fullName>
    </submittedName>
</protein>
<keyword evidence="2" id="KW-0030">Aminoacyl-tRNA synthetase</keyword>